<gene>
    <name evidence="1" type="ORF">NDU88_003257</name>
</gene>
<comment type="caution">
    <text evidence="1">The sequence shown here is derived from an EMBL/GenBank/DDBJ whole genome shotgun (WGS) entry which is preliminary data.</text>
</comment>
<reference evidence="1" key="1">
    <citation type="journal article" date="2022" name="bioRxiv">
        <title>Sequencing and chromosome-scale assembly of the giantPleurodeles waltlgenome.</title>
        <authorList>
            <person name="Brown T."/>
            <person name="Elewa A."/>
            <person name="Iarovenko S."/>
            <person name="Subramanian E."/>
            <person name="Araus A.J."/>
            <person name="Petzold A."/>
            <person name="Susuki M."/>
            <person name="Suzuki K.-i.T."/>
            <person name="Hayashi T."/>
            <person name="Toyoda A."/>
            <person name="Oliveira C."/>
            <person name="Osipova E."/>
            <person name="Leigh N.D."/>
            <person name="Simon A."/>
            <person name="Yun M.H."/>
        </authorList>
    </citation>
    <scope>NUCLEOTIDE SEQUENCE</scope>
    <source>
        <strain evidence="1">20211129_DDA</strain>
        <tissue evidence="1">Liver</tissue>
    </source>
</reference>
<organism evidence="1 2">
    <name type="scientific">Pleurodeles waltl</name>
    <name type="common">Iberian ribbed newt</name>
    <dbReference type="NCBI Taxonomy" id="8319"/>
    <lineage>
        <taxon>Eukaryota</taxon>
        <taxon>Metazoa</taxon>
        <taxon>Chordata</taxon>
        <taxon>Craniata</taxon>
        <taxon>Vertebrata</taxon>
        <taxon>Euteleostomi</taxon>
        <taxon>Amphibia</taxon>
        <taxon>Batrachia</taxon>
        <taxon>Caudata</taxon>
        <taxon>Salamandroidea</taxon>
        <taxon>Salamandridae</taxon>
        <taxon>Pleurodelinae</taxon>
        <taxon>Pleurodeles</taxon>
    </lineage>
</organism>
<dbReference type="EMBL" id="JANPWB010000010">
    <property type="protein sequence ID" value="KAJ1136843.1"/>
    <property type="molecule type" value="Genomic_DNA"/>
</dbReference>
<proteinExistence type="predicted"/>
<accession>A0AAV7QEZ4</accession>
<dbReference type="Proteomes" id="UP001066276">
    <property type="component" value="Chromosome 6"/>
</dbReference>
<keyword evidence="2" id="KW-1185">Reference proteome</keyword>
<evidence type="ECO:0000313" key="2">
    <source>
        <dbReference type="Proteomes" id="UP001066276"/>
    </source>
</evidence>
<dbReference type="AlphaFoldDB" id="A0AAV7QEZ4"/>
<sequence>MIETPRSFVPADYRAVRGLWWRSPEARPGGAGAQPGWSSSSRERLCRRTAAGSICEVLSGHLERSRPYDTAGISLGTFPVPRGHRTVPLTQVLGGAVARGLVPAVGACSRQCGSDEPCSR</sequence>
<protein>
    <submittedName>
        <fullName evidence="1">Uncharacterized protein</fullName>
    </submittedName>
</protein>
<evidence type="ECO:0000313" key="1">
    <source>
        <dbReference type="EMBL" id="KAJ1136843.1"/>
    </source>
</evidence>
<name>A0AAV7QEZ4_PLEWA</name>